<dbReference type="InterPro" id="IPR030395">
    <property type="entry name" value="GP_PDE_dom"/>
</dbReference>
<gene>
    <name evidence="2" type="ORF">GC097_22130</name>
</gene>
<dbReference type="PANTHER" id="PTHR46211">
    <property type="entry name" value="GLYCEROPHOSPHORYL DIESTER PHOSPHODIESTERASE"/>
    <property type="match status" value="1"/>
</dbReference>
<keyword evidence="3" id="KW-1185">Reference proteome</keyword>
<organism evidence="2 3">
    <name type="scientific">Paenibacillus planticolens</name>
    <dbReference type="NCBI Taxonomy" id="2654976"/>
    <lineage>
        <taxon>Bacteria</taxon>
        <taxon>Bacillati</taxon>
        <taxon>Bacillota</taxon>
        <taxon>Bacilli</taxon>
        <taxon>Bacillales</taxon>
        <taxon>Paenibacillaceae</taxon>
        <taxon>Paenibacillus</taxon>
    </lineage>
</organism>
<evidence type="ECO:0000313" key="2">
    <source>
        <dbReference type="EMBL" id="NOV02707.1"/>
    </source>
</evidence>
<evidence type="ECO:0000259" key="1">
    <source>
        <dbReference type="Pfam" id="PF03009"/>
    </source>
</evidence>
<dbReference type="SUPFAM" id="SSF51695">
    <property type="entry name" value="PLC-like phosphodiesterases"/>
    <property type="match status" value="1"/>
</dbReference>
<dbReference type="InterPro" id="IPR017946">
    <property type="entry name" value="PLC-like_Pdiesterase_TIM-brl"/>
</dbReference>
<dbReference type="Gene3D" id="3.20.20.190">
    <property type="entry name" value="Phosphatidylinositol (PI) phosphodiesterase"/>
    <property type="match status" value="1"/>
</dbReference>
<dbReference type="Proteomes" id="UP000618579">
    <property type="component" value="Unassembled WGS sequence"/>
</dbReference>
<proteinExistence type="predicted"/>
<dbReference type="CDD" id="cd08583">
    <property type="entry name" value="PI-PLCc_GDPD_SF_unchar1"/>
    <property type="match status" value="1"/>
</dbReference>
<feature type="domain" description="GP-PDE" evidence="1">
    <location>
        <begin position="57"/>
        <end position="276"/>
    </location>
</feature>
<reference evidence="2 3" key="1">
    <citation type="submission" date="2019-10" db="EMBL/GenBank/DDBJ databases">
        <title>Description of Paenibacillus pedi sp. nov.</title>
        <authorList>
            <person name="Carlier A."/>
            <person name="Qi S."/>
        </authorList>
    </citation>
    <scope>NUCLEOTIDE SEQUENCE [LARGE SCALE GENOMIC DNA]</scope>
    <source>
        <strain evidence="2 3">LMG 31457</strain>
    </source>
</reference>
<dbReference type="EMBL" id="WHNZ01000045">
    <property type="protein sequence ID" value="NOV02707.1"/>
    <property type="molecule type" value="Genomic_DNA"/>
</dbReference>
<accession>A0ABX1ZUV9</accession>
<dbReference type="RefSeq" id="WP_171685516.1">
    <property type="nucleotide sequence ID" value="NZ_WHNZ01000045.1"/>
</dbReference>
<dbReference type="Pfam" id="PF03009">
    <property type="entry name" value="GDPD"/>
    <property type="match status" value="1"/>
</dbReference>
<protein>
    <submittedName>
        <fullName evidence="2">Glycerophosphodiester phosphodiesterase</fullName>
    </submittedName>
</protein>
<evidence type="ECO:0000313" key="3">
    <source>
        <dbReference type="Proteomes" id="UP000618579"/>
    </source>
</evidence>
<sequence>MVKKTVFLSLLITLTLVWCGWGVIWFGKENQASTSHSSNWEENEFIAHALGGVDGSSYTNSYEAFLSNYNRGYRLFEVDLLQTTDGELIARHDWSQKLQRGLLDQPGRVLTMSQFESSLILGKYHPLALHDILRLMQKYPDFNLIIDTKANSKEKIQQQFESLVNETLRTDPSLLERMIPEIFSSEMYNIVMGIYPFPNKIYSLYKSDASAASIVKFVKDNHISVVAMPTYRVFINPNLVHSLNELGVKSYVHTVDKTQTMTLLRSFGVHGFYTDQEASPDTLAQATANPSNVSFQGYINAGLAKISSISKILMKVKKNS</sequence>
<name>A0ABX1ZUV9_9BACL</name>
<dbReference type="PANTHER" id="PTHR46211:SF14">
    <property type="entry name" value="GLYCEROPHOSPHODIESTER PHOSPHODIESTERASE"/>
    <property type="match status" value="1"/>
</dbReference>
<comment type="caution">
    <text evidence="2">The sequence shown here is derived from an EMBL/GenBank/DDBJ whole genome shotgun (WGS) entry which is preliminary data.</text>
</comment>